<dbReference type="PANTHER" id="PTHR32309">
    <property type="entry name" value="TYROSINE-PROTEIN KINASE"/>
    <property type="match status" value="1"/>
</dbReference>
<comment type="caution">
    <text evidence="10">The sequence shown here is derived from an EMBL/GenBank/DDBJ whole genome shotgun (WGS) entry which is preliminary data.</text>
</comment>
<evidence type="ECO:0000313" key="11">
    <source>
        <dbReference type="Proteomes" id="UP000325933"/>
    </source>
</evidence>
<dbReference type="GO" id="GO:0005886">
    <property type="term" value="C:plasma membrane"/>
    <property type="evidence" value="ECO:0007669"/>
    <property type="project" value="UniProtKB-SubCell"/>
</dbReference>
<accession>A0A5J5HXT4</accession>
<feature type="coiled-coil region" evidence="6">
    <location>
        <begin position="352"/>
        <end position="379"/>
    </location>
</feature>
<organism evidence="10 11">
    <name type="scientific">Sphingobium limneticum</name>
    <dbReference type="NCBI Taxonomy" id="1007511"/>
    <lineage>
        <taxon>Bacteria</taxon>
        <taxon>Pseudomonadati</taxon>
        <taxon>Pseudomonadota</taxon>
        <taxon>Alphaproteobacteria</taxon>
        <taxon>Sphingomonadales</taxon>
        <taxon>Sphingomonadaceae</taxon>
        <taxon>Sphingobium</taxon>
    </lineage>
</organism>
<keyword evidence="6" id="KW-0175">Coiled coil</keyword>
<feature type="transmembrane region" description="Helical" evidence="7">
    <location>
        <begin position="418"/>
        <end position="440"/>
    </location>
</feature>
<evidence type="ECO:0000256" key="7">
    <source>
        <dbReference type="SAM" id="Phobius"/>
    </source>
</evidence>
<dbReference type="InterPro" id="IPR050445">
    <property type="entry name" value="Bact_polysacc_biosynth/exp"/>
</dbReference>
<evidence type="ECO:0000313" key="12">
    <source>
        <dbReference type="Proteomes" id="UP000326364"/>
    </source>
</evidence>
<dbReference type="Proteomes" id="UP000326364">
    <property type="component" value="Unassembled WGS sequence"/>
</dbReference>
<evidence type="ECO:0000259" key="8">
    <source>
        <dbReference type="Pfam" id="PF02706"/>
    </source>
</evidence>
<evidence type="ECO:0000256" key="6">
    <source>
        <dbReference type="SAM" id="Coils"/>
    </source>
</evidence>
<keyword evidence="4 7" id="KW-1133">Transmembrane helix</keyword>
<evidence type="ECO:0000256" key="5">
    <source>
        <dbReference type="ARBA" id="ARBA00023136"/>
    </source>
</evidence>
<reference evidence="11 12" key="1">
    <citation type="submission" date="2019-09" db="EMBL/GenBank/DDBJ databases">
        <authorList>
            <person name="Feng G."/>
        </authorList>
    </citation>
    <scope>NUCLEOTIDE SEQUENCE [LARGE SCALE GENOMIC DNA]</scope>
    <source>
        <strain evidence="10 11">KACC 19283</strain>
        <strain evidence="9 12">KACC 19284</strain>
    </source>
</reference>
<comment type="subcellular location">
    <subcellularLocation>
        <location evidence="1">Cell membrane</location>
        <topology evidence="1">Multi-pass membrane protein</topology>
    </subcellularLocation>
</comment>
<keyword evidence="5 7" id="KW-0472">Membrane</keyword>
<dbReference type="EMBL" id="VYQA01000016">
    <property type="protein sequence ID" value="KAA9026532.1"/>
    <property type="molecule type" value="Genomic_DNA"/>
</dbReference>
<dbReference type="Proteomes" id="UP000325933">
    <property type="component" value="Unassembled WGS sequence"/>
</dbReference>
<feature type="transmembrane region" description="Helical" evidence="7">
    <location>
        <begin position="26"/>
        <end position="46"/>
    </location>
</feature>
<evidence type="ECO:0000256" key="3">
    <source>
        <dbReference type="ARBA" id="ARBA00022692"/>
    </source>
</evidence>
<evidence type="ECO:0000256" key="4">
    <source>
        <dbReference type="ARBA" id="ARBA00022989"/>
    </source>
</evidence>
<evidence type="ECO:0000256" key="1">
    <source>
        <dbReference type="ARBA" id="ARBA00004651"/>
    </source>
</evidence>
<evidence type="ECO:0000256" key="2">
    <source>
        <dbReference type="ARBA" id="ARBA00022475"/>
    </source>
</evidence>
<keyword evidence="2" id="KW-1003">Cell membrane</keyword>
<dbReference type="InterPro" id="IPR003856">
    <property type="entry name" value="LPS_length_determ_N"/>
</dbReference>
<dbReference type="AlphaFoldDB" id="A0A5J5HXT4"/>
<dbReference type="RefSeq" id="WP_120252607.1">
    <property type="nucleotide sequence ID" value="NZ_JBNNIY010000013.1"/>
</dbReference>
<gene>
    <name evidence="10" type="ORF">F4U95_18330</name>
    <name evidence="9" type="ORF">F4U96_18205</name>
</gene>
<name>A0A5J5HXT4_9SPHN</name>
<feature type="coiled-coil region" evidence="6">
    <location>
        <begin position="184"/>
        <end position="211"/>
    </location>
</feature>
<keyword evidence="3 7" id="KW-0812">Transmembrane</keyword>
<dbReference type="PANTHER" id="PTHR32309:SF31">
    <property type="entry name" value="CAPSULAR EXOPOLYSACCHARIDE FAMILY"/>
    <property type="match status" value="1"/>
</dbReference>
<dbReference type="Pfam" id="PF02706">
    <property type="entry name" value="Wzz"/>
    <property type="match status" value="1"/>
</dbReference>
<protein>
    <submittedName>
        <fullName evidence="10">Lipopolysaccharide biosynthesis protein</fullName>
    </submittedName>
</protein>
<proteinExistence type="predicted"/>
<feature type="transmembrane region" description="Helical" evidence="7">
    <location>
        <begin position="460"/>
        <end position="477"/>
    </location>
</feature>
<sequence>MNEDLSQNGSVISLPELLAIIYRRRWWIMVPTLIGILVALAIALLMTPAYRSQATLLIDSPQIPTSFAPVRTANYANERVAKIRQQIMSRSNLTRLIREGGLYEREQRSMSFDDLLGVMRSAIAVDLVSASGNQRPGAATDTIAFDLSFTYFDPDATHAVAEKLVAMFMTEDKRLRTEQAVGTAAFLGRRVDDLRNQMVALEGKRREIESRYAGALPDQVALSAQSGSSLRSEVSRLDAETQGLVQQNSLLATRSEEIAAAPRPELDALRKAEERVAQLGATYSDTHPDVIAAQIAVDRQRRVAQRSAGPMPGSGAVASEMGATRARIAMLAARRNELVGTIAQMERVTALAPQATYELNNLERDYDNLKRQYQDVRDTQMEAQVAASLQAEDKGERFSVVNAASAPLDPIRPKRMQLLISGLLGGFVVGLMLVIIWEFIAGPIHGEGAVARLMDCPPLAVIPILAPGMAMPILERARRFLRLPSKRSDILRSGVE</sequence>
<evidence type="ECO:0000313" key="10">
    <source>
        <dbReference type="EMBL" id="KAA9026532.1"/>
    </source>
</evidence>
<keyword evidence="12" id="KW-1185">Reference proteome</keyword>
<evidence type="ECO:0000313" key="9">
    <source>
        <dbReference type="EMBL" id="KAA9013470.1"/>
    </source>
</evidence>
<dbReference type="EMBL" id="VYQB01000016">
    <property type="protein sequence ID" value="KAA9013470.1"/>
    <property type="molecule type" value="Genomic_DNA"/>
</dbReference>
<feature type="domain" description="Polysaccharide chain length determinant N-terminal" evidence="8">
    <location>
        <begin position="12"/>
        <end position="98"/>
    </location>
</feature>